<protein>
    <recommendedName>
        <fullName evidence="12">Alpha-1,3/1,6-mannosyltransferase ALG2</fullName>
        <ecNumber evidence="12">2.4.1.132</ecNumber>
        <ecNumber evidence="12">2.4.1.257</ecNumber>
    </recommendedName>
    <alternativeName>
        <fullName evidence="12">GDP-Man:Man(1)GlcNAc(2)-PP-Dol alpha-1,3-mannosyltransferase</fullName>
    </alternativeName>
</protein>
<dbReference type="InterPro" id="IPR028098">
    <property type="entry name" value="Glyco_trans_4-like_N"/>
</dbReference>
<sequence length="479" mass="53087">MSTSKRPLRVAFIHPDLGIGGAERLVVDATVGLQKLGHSVDIYTSHHNPDHCFEETRDGTLSVHHVAPPFPRAIGGKFHILLAHLRQLHLISQLLREPKKYDVFFVDQLSTCIPLLRAFAGARVVFYCHFPDKLLASGAFVEGDIVFKRQRLVKRIYRLPMDWLEEVTTRQADIILANSKFTARVFKTYFPSIYHDPTIVYPGINMDTYEADYDHTDPNVQSVVSDRPTLISLNRFEGKKNIILALEAFAKYKAHKSHPSLRLVLAGGYDPRLEDNIRVLDKIQSIAKSLSLSFTITSPSPLPATTPAAPFITDPDVLILLNFTTAQRTALLRSPSTLALLYTPENEHFGIVPIEAMACGVPVLACDSGGPLESIVQSEPRTGWLRRPDPDVWAEALTEILSLTSSQRAGISETAKRRAKELFGMDAMAKGIEGALEEAAGMGEVSSDEVWGVWWKVLVMLFGFVLAFGYSAIGGSVRK</sequence>
<keyword evidence="6 12" id="KW-0812">Transmembrane</keyword>
<evidence type="ECO:0000256" key="4">
    <source>
        <dbReference type="ARBA" id="ARBA00022676"/>
    </source>
</evidence>
<dbReference type="SUPFAM" id="SSF53756">
    <property type="entry name" value="UDP-Glycosyltransferase/glycogen phosphorylase"/>
    <property type="match status" value="1"/>
</dbReference>
<keyword evidence="5 12" id="KW-0808">Transferase</keyword>
<dbReference type="InterPro" id="IPR001296">
    <property type="entry name" value="Glyco_trans_1"/>
</dbReference>
<evidence type="ECO:0000256" key="3">
    <source>
        <dbReference type="ARBA" id="ARBA00004922"/>
    </source>
</evidence>
<evidence type="ECO:0000256" key="11">
    <source>
        <dbReference type="ARBA" id="ARBA00045104"/>
    </source>
</evidence>
<dbReference type="GO" id="GO:0005789">
    <property type="term" value="C:endoplasmic reticulum membrane"/>
    <property type="evidence" value="ECO:0007669"/>
    <property type="project" value="UniProtKB-SubCell"/>
</dbReference>
<reference evidence="15 16" key="1">
    <citation type="journal article" date="2019" name="Nat. Ecol. Evol.">
        <title>Megaphylogeny resolves global patterns of mushroom evolution.</title>
        <authorList>
            <person name="Varga T."/>
            <person name="Krizsan K."/>
            <person name="Foldi C."/>
            <person name="Dima B."/>
            <person name="Sanchez-Garcia M."/>
            <person name="Sanchez-Ramirez S."/>
            <person name="Szollosi G.J."/>
            <person name="Szarkandi J.G."/>
            <person name="Papp V."/>
            <person name="Albert L."/>
            <person name="Andreopoulos W."/>
            <person name="Angelini C."/>
            <person name="Antonin V."/>
            <person name="Barry K.W."/>
            <person name="Bougher N.L."/>
            <person name="Buchanan P."/>
            <person name="Buyck B."/>
            <person name="Bense V."/>
            <person name="Catcheside P."/>
            <person name="Chovatia M."/>
            <person name="Cooper J."/>
            <person name="Damon W."/>
            <person name="Desjardin D."/>
            <person name="Finy P."/>
            <person name="Geml J."/>
            <person name="Haridas S."/>
            <person name="Hughes K."/>
            <person name="Justo A."/>
            <person name="Karasinski D."/>
            <person name="Kautmanova I."/>
            <person name="Kiss B."/>
            <person name="Kocsube S."/>
            <person name="Kotiranta H."/>
            <person name="LaButti K.M."/>
            <person name="Lechner B.E."/>
            <person name="Liimatainen K."/>
            <person name="Lipzen A."/>
            <person name="Lukacs Z."/>
            <person name="Mihaltcheva S."/>
            <person name="Morgado L.N."/>
            <person name="Niskanen T."/>
            <person name="Noordeloos M.E."/>
            <person name="Ohm R.A."/>
            <person name="Ortiz-Santana B."/>
            <person name="Ovrebo C."/>
            <person name="Racz N."/>
            <person name="Riley R."/>
            <person name="Savchenko A."/>
            <person name="Shiryaev A."/>
            <person name="Soop K."/>
            <person name="Spirin V."/>
            <person name="Szebenyi C."/>
            <person name="Tomsovsky M."/>
            <person name="Tulloss R.E."/>
            <person name="Uehling J."/>
            <person name="Grigoriev I.V."/>
            <person name="Vagvolgyi C."/>
            <person name="Papp T."/>
            <person name="Martin F.M."/>
            <person name="Miettinen O."/>
            <person name="Hibbett D.S."/>
            <person name="Nagy L.G."/>
        </authorList>
    </citation>
    <scope>NUCLEOTIDE SEQUENCE [LARGE SCALE GENOMIC DNA]</scope>
    <source>
        <strain evidence="15 16">FP101781</strain>
    </source>
</reference>
<dbReference type="EC" id="2.4.1.257" evidence="12"/>
<comment type="caution">
    <text evidence="15">The sequence shown here is derived from an EMBL/GenBank/DDBJ whole genome shotgun (WGS) entry which is preliminary data.</text>
</comment>
<evidence type="ECO:0000313" key="16">
    <source>
        <dbReference type="Proteomes" id="UP000298030"/>
    </source>
</evidence>
<dbReference type="Pfam" id="PF00534">
    <property type="entry name" value="Glycos_transf_1"/>
    <property type="match status" value="1"/>
</dbReference>
<dbReference type="GO" id="GO:0004378">
    <property type="term" value="F:GDP-Man:Man(1)GlcNAc(2)-PP-Dol alpha-1,3-mannosyltransferase activity"/>
    <property type="evidence" value="ECO:0007669"/>
    <property type="project" value="UniProtKB-UniRule"/>
</dbReference>
<dbReference type="EC" id="2.4.1.132" evidence="12"/>
<dbReference type="PANTHER" id="PTHR45918:SF1">
    <property type="entry name" value="ALPHA-1,3_1,6-MANNOSYLTRANSFERASE ALG2"/>
    <property type="match status" value="1"/>
</dbReference>
<keyword evidence="9 12" id="KW-0472">Membrane</keyword>
<dbReference type="AlphaFoldDB" id="A0A4Y7TBC6"/>
<evidence type="ECO:0000256" key="8">
    <source>
        <dbReference type="ARBA" id="ARBA00022989"/>
    </source>
</evidence>
<name>A0A4Y7TBC6_COPMI</name>
<dbReference type="EMBL" id="QPFP01000019">
    <property type="protein sequence ID" value="TEB31430.1"/>
    <property type="molecule type" value="Genomic_DNA"/>
</dbReference>
<keyword evidence="4 12" id="KW-0328">Glycosyltransferase</keyword>
<dbReference type="PANTHER" id="PTHR45918">
    <property type="entry name" value="ALPHA-1,3/1,6-MANNOSYLTRANSFERASE ALG2"/>
    <property type="match status" value="1"/>
</dbReference>
<proteinExistence type="inferred from homology"/>
<feature type="transmembrane region" description="Helical" evidence="12">
    <location>
        <begin position="453"/>
        <end position="473"/>
    </location>
</feature>
<dbReference type="Pfam" id="PF13439">
    <property type="entry name" value="Glyco_transf_4"/>
    <property type="match status" value="1"/>
</dbReference>
<accession>A0A4Y7TBC6</accession>
<evidence type="ECO:0000259" key="14">
    <source>
        <dbReference type="Pfam" id="PF13439"/>
    </source>
</evidence>
<keyword evidence="7 12" id="KW-0256">Endoplasmic reticulum</keyword>
<dbReference type="Gene3D" id="3.40.50.2000">
    <property type="entry name" value="Glycogen Phosphorylase B"/>
    <property type="match status" value="2"/>
</dbReference>
<dbReference type="InterPro" id="IPR027054">
    <property type="entry name" value="ALG2"/>
</dbReference>
<evidence type="ECO:0000256" key="7">
    <source>
        <dbReference type="ARBA" id="ARBA00022824"/>
    </source>
</evidence>
<evidence type="ECO:0000313" key="15">
    <source>
        <dbReference type="EMBL" id="TEB31430.1"/>
    </source>
</evidence>
<dbReference type="GO" id="GO:0102704">
    <property type="term" value="F:GDP-Man:Man(2)GlcNAc(2)-PP-Dol alpha-1,6-mannosyltransferase activity"/>
    <property type="evidence" value="ECO:0007669"/>
    <property type="project" value="UniProtKB-UniRule"/>
</dbReference>
<dbReference type="CDD" id="cd03805">
    <property type="entry name" value="GT4_ALG2-like"/>
    <property type="match status" value="1"/>
</dbReference>
<keyword evidence="16" id="KW-1185">Reference proteome</keyword>
<evidence type="ECO:0000259" key="13">
    <source>
        <dbReference type="Pfam" id="PF00534"/>
    </source>
</evidence>
<feature type="domain" description="Glycosyltransferase subfamily 4-like N-terminal" evidence="14">
    <location>
        <begin position="19"/>
        <end position="207"/>
    </location>
</feature>
<comment type="catalytic activity">
    <reaction evidence="11 12">
        <text>an alpha-D-Man-(1-&gt;3)-beta-D-Man-(1-&gt;4)-beta-D-GlcNAc-(1-&gt;4)-alpha-D-GlcNAc-diphospho-di-trans,poly-cis-dolichol + GDP-alpha-D-mannose = an alpha-D-Man-(1-&gt;3)-[alpha-D-Man-(1-&gt;6)]-beta-D-Man-(1-&gt;4)-beta-D-GlcNAc-(1-&gt;4)-alpha-D-GlcNAc-diphospho-di-trans,poly-cis-dolichol + GDP + H(+)</text>
        <dbReference type="Rhea" id="RHEA:29519"/>
        <dbReference type="Rhea" id="RHEA-COMP:19513"/>
        <dbReference type="Rhea" id="RHEA-COMP:19515"/>
        <dbReference type="ChEBI" id="CHEBI:15378"/>
        <dbReference type="ChEBI" id="CHEBI:57527"/>
        <dbReference type="ChEBI" id="CHEBI:58189"/>
        <dbReference type="ChEBI" id="CHEBI:132510"/>
        <dbReference type="ChEBI" id="CHEBI:132511"/>
        <dbReference type="EC" id="2.4.1.257"/>
    </reaction>
    <physiologicalReaction direction="left-to-right" evidence="11 12">
        <dbReference type="Rhea" id="RHEA:29520"/>
    </physiologicalReaction>
</comment>
<evidence type="ECO:0000256" key="6">
    <source>
        <dbReference type="ARBA" id="ARBA00022692"/>
    </source>
</evidence>
<evidence type="ECO:0000256" key="9">
    <source>
        <dbReference type="ARBA" id="ARBA00023136"/>
    </source>
</evidence>
<evidence type="ECO:0000256" key="10">
    <source>
        <dbReference type="ARBA" id="ARBA00045103"/>
    </source>
</evidence>
<organism evidence="15 16">
    <name type="scientific">Coprinellus micaceus</name>
    <name type="common">Glistening ink-cap mushroom</name>
    <name type="synonym">Coprinus micaceus</name>
    <dbReference type="NCBI Taxonomy" id="71717"/>
    <lineage>
        <taxon>Eukaryota</taxon>
        <taxon>Fungi</taxon>
        <taxon>Dikarya</taxon>
        <taxon>Basidiomycota</taxon>
        <taxon>Agaricomycotina</taxon>
        <taxon>Agaricomycetes</taxon>
        <taxon>Agaricomycetidae</taxon>
        <taxon>Agaricales</taxon>
        <taxon>Agaricineae</taxon>
        <taxon>Psathyrellaceae</taxon>
        <taxon>Coprinellus</taxon>
    </lineage>
</organism>
<feature type="domain" description="Glycosyl transferase family 1" evidence="13">
    <location>
        <begin position="339"/>
        <end position="417"/>
    </location>
</feature>
<comment type="catalytic activity">
    <reaction evidence="10 12">
        <text>a beta-D-Man-(1-&gt;4)-beta-D-GlcNAc-(1-&gt;4)-alpha-D-GlcNAc-diphospho-di-trans,poly-cis-dolichol + GDP-alpha-D-mannose = an alpha-D-Man-(1-&gt;3)-beta-D-Man-(1-&gt;4)-beta-D-GlcNAc-(1-&gt;4)-alpha-D-GlcNAc-diphospho-di-trans,poly-cis-dolichol + GDP + H(+)</text>
        <dbReference type="Rhea" id="RHEA:29515"/>
        <dbReference type="Rhea" id="RHEA-COMP:19511"/>
        <dbReference type="Rhea" id="RHEA-COMP:19513"/>
        <dbReference type="ChEBI" id="CHEBI:15378"/>
        <dbReference type="ChEBI" id="CHEBI:57527"/>
        <dbReference type="ChEBI" id="CHEBI:58189"/>
        <dbReference type="ChEBI" id="CHEBI:58472"/>
        <dbReference type="ChEBI" id="CHEBI:132510"/>
        <dbReference type="EC" id="2.4.1.132"/>
    </reaction>
    <physiologicalReaction direction="left-to-right" evidence="10 12">
        <dbReference type="Rhea" id="RHEA:29516"/>
    </physiologicalReaction>
</comment>
<dbReference type="STRING" id="71717.A0A4Y7TBC6"/>
<evidence type="ECO:0000256" key="2">
    <source>
        <dbReference type="ARBA" id="ARBA00004586"/>
    </source>
</evidence>
<dbReference type="UniPathway" id="UPA00378"/>
<keyword evidence="8 12" id="KW-1133">Transmembrane helix</keyword>
<comment type="subcellular location">
    <subcellularLocation>
        <location evidence="2 12">Endoplasmic reticulum membrane</location>
    </subcellularLocation>
</comment>
<comment type="function">
    <text evidence="1 12">Mannosylates Man(2)GlcNAc(2)-dolichol diphosphate and Man(1)GlcNAc(2)-dolichol diphosphate to form Man(3)GlcNAc(2)-dolichol diphosphate.</text>
</comment>
<dbReference type="Proteomes" id="UP000298030">
    <property type="component" value="Unassembled WGS sequence"/>
</dbReference>
<evidence type="ECO:0000256" key="12">
    <source>
        <dbReference type="RuleBase" id="RU367136"/>
    </source>
</evidence>
<evidence type="ECO:0000256" key="1">
    <source>
        <dbReference type="ARBA" id="ARBA00003142"/>
    </source>
</evidence>
<comment type="pathway">
    <text evidence="3 12">Protein modification; protein glycosylation.</text>
</comment>
<evidence type="ECO:0000256" key="5">
    <source>
        <dbReference type="ARBA" id="ARBA00022679"/>
    </source>
</evidence>
<dbReference type="OrthoDB" id="448893at2759"/>
<gene>
    <name evidence="15" type="ORF">FA13DRAFT_1732870</name>
</gene>
<comment type="similarity">
    <text evidence="12">Belongs to the glycosyltransferase group 1 family.</text>
</comment>